<comment type="caution">
    <text evidence="1">The sequence shown here is derived from an EMBL/GenBank/DDBJ whole genome shotgun (WGS) entry which is preliminary data.</text>
</comment>
<keyword evidence="2" id="KW-1185">Reference proteome</keyword>
<gene>
    <name evidence="1" type="ORF">OXX778_LOCUS15464</name>
</gene>
<proteinExistence type="predicted"/>
<protein>
    <submittedName>
        <fullName evidence="1">Uncharacterized protein</fullName>
    </submittedName>
</protein>
<dbReference type="Proteomes" id="UP000663879">
    <property type="component" value="Unassembled WGS sequence"/>
</dbReference>
<evidence type="ECO:0000313" key="2">
    <source>
        <dbReference type="Proteomes" id="UP000663879"/>
    </source>
</evidence>
<dbReference type="AlphaFoldDB" id="A0A814FDP0"/>
<sequence length="95" mass="11164">MVGSDVIEKTGKHFHDVLSDAKIKAKIAEQELKKEQINEEVLRLWNLKEATGKRKRISKLDREEAHKSIVKKFRLEETNNMHLEYLQRHGSDLNN</sequence>
<reference evidence="1" key="1">
    <citation type="submission" date="2021-02" db="EMBL/GenBank/DDBJ databases">
        <authorList>
            <person name="Nowell W R."/>
        </authorList>
    </citation>
    <scope>NUCLEOTIDE SEQUENCE</scope>
    <source>
        <strain evidence="1">Ploen Becks lab</strain>
    </source>
</reference>
<evidence type="ECO:0000313" key="1">
    <source>
        <dbReference type="EMBL" id="CAF0981861.1"/>
    </source>
</evidence>
<dbReference type="EMBL" id="CAJNOC010003424">
    <property type="protein sequence ID" value="CAF0981861.1"/>
    <property type="molecule type" value="Genomic_DNA"/>
</dbReference>
<name>A0A814FDP0_9BILA</name>
<organism evidence="1 2">
    <name type="scientific">Brachionus calyciflorus</name>
    <dbReference type="NCBI Taxonomy" id="104777"/>
    <lineage>
        <taxon>Eukaryota</taxon>
        <taxon>Metazoa</taxon>
        <taxon>Spiralia</taxon>
        <taxon>Gnathifera</taxon>
        <taxon>Rotifera</taxon>
        <taxon>Eurotatoria</taxon>
        <taxon>Monogononta</taxon>
        <taxon>Pseudotrocha</taxon>
        <taxon>Ploima</taxon>
        <taxon>Brachionidae</taxon>
        <taxon>Brachionus</taxon>
    </lineage>
</organism>
<accession>A0A814FDP0</accession>